<feature type="signal peptide" evidence="1">
    <location>
        <begin position="1"/>
        <end position="20"/>
    </location>
</feature>
<comment type="caution">
    <text evidence="2">The sequence shown here is derived from an EMBL/GenBank/DDBJ whole genome shotgun (WGS) entry which is preliminary data.</text>
</comment>
<dbReference type="Proteomes" id="UP000249082">
    <property type="component" value="Unassembled WGS sequence"/>
</dbReference>
<dbReference type="AlphaFoldDB" id="A0A2W5NI35"/>
<evidence type="ECO:0000313" key="3">
    <source>
        <dbReference type="Proteomes" id="UP000249082"/>
    </source>
</evidence>
<keyword evidence="1" id="KW-0732">Signal</keyword>
<gene>
    <name evidence="2" type="ORF">DI555_20240</name>
</gene>
<evidence type="ECO:0008006" key="4">
    <source>
        <dbReference type="Google" id="ProtNLM"/>
    </source>
</evidence>
<proteinExistence type="predicted"/>
<name>A0A2W5NI35_9SPHN</name>
<sequence>MHSIPSILLALSTLPSGGQAAGSEMPAPSQCALPEGWSQVAGRGSRYVVFGELHGTHESPAFVGDLACALASRDRRVLVAVELDSTIDGALQEAWKQPVSRFKQALGAAGWQGRKDGVGSEAMFAMLVRLHALKEAGLPIGVAAFNGTRDEAQQKRFSDLAGQGPHEAAQAENIKEAAALARYDQVLVLAGSFHAERARYGEGANSFDPMAVRLASFGTVTSLKMRYAAGTSWDCNPKPGMRFEPGQTIPEDAIECGNHRAKGDVDLFRAPFMQLGAFPGEDRDARFDGFFWLGPISGSPPQVPE</sequence>
<dbReference type="EMBL" id="QFPX01000023">
    <property type="protein sequence ID" value="PZQ51889.1"/>
    <property type="molecule type" value="Genomic_DNA"/>
</dbReference>
<evidence type="ECO:0000256" key="1">
    <source>
        <dbReference type="SAM" id="SignalP"/>
    </source>
</evidence>
<accession>A0A2W5NI35</accession>
<organism evidence="2 3">
    <name type="scientific">Novosphingobium pentaromativorans</name>
    <dbReference type="NCBI Taxonomy" id="205844"/>
    <lineage>
        <taxon>Bacteria</taxon>
        <taxon>Pseudomonadati</taxon>
        <taxon>Pseudomonadota</taxon>
        <taxon>Alphaproteobacteria</taxon>
        <taxon>Sphingomonadales</taxon>
        <taxon>Sphingomonadaceae</taxon>
        <taxon>Novosphingobium</taxon>
    </lineage>
</organism>
<feature type="chain" id="PRO_5015952866" description="Haem-binding uptake Tiki superfamily ChaN domain-containing protein" evidence="1">
    <location>
        <begin position="21"/>
        <end position="305"/>
    </location>
</feature>
<protein>
    <recommendedName>
        <fullName evidence="4">Haem-binding uptake Tiki superfamily ChaN domain-containing protein</fullName>
    </recommendedName>
</protein>
<reference evidence="2 3" key="1">
    <citation type="submission" date="2017-08" db="EMBL/GenBank/DDBJ databases">
        <title>Infants hospitalized years apart are colonized by the same room-sourced microbial strains.</title>
        <authorList>
            <person name="Brooks B."/>
            <person name="Olm M.R."/>
            <person name="Firek B.A."/>
            <person name="Baker R."/>
            <person name="Thomas B.C."/>
            <person name="Morowitz M.J."/>
            <person name="Banfield J.F."/>
        </authorList>
    </citation>
    <scope>NUCLEOTIDE SEQUENCE [LARGE SCALE GENOMIC DNA]</scope>
    <source>
        <strain evidence="2">S2_005_002_R2_33</strain>
    </source>
</reference>
<evidence type="ECO:0000313" key="2">
    <source>
        <dbReference type="EMBL" id="PZQ51889.1"/>
    </source>
</evidence>